<accession>A0ABP1WP27</accession>
<protein>
    <submittedName>
        <fullName evidence="10">Glycoside Hydrolase Family 5 protein</fullName>
    </submittedName>
</protein>
<organism evidence="10 11">
    <name type="scientific">Ruminococcus bicirculans</name>
    <name type="common">ex Wegman et al. 2014</name>
    <dbReference type="NCBI Taxonomy" id="1160721"/>
    <lineage>
        <taxon>Bacteria</taxon>
        <taxon>Bacillati</taxon>
        <taxon>Bacillota</taxon>
        <taxon>Clostridia</taxon>
        <taxon>Eubacteriales</taxon>
        <taxon>Oscillospiraceae</taxon>
        <taxon>Ruminococcus</taxon>
    </lineage>
</organism>
<keyword evidence="3" id="KW-0136">Cellulose degradation</keyword>
<dbReference type="InterPro" id="IPR050386">
    <property type="entry name" value="Glycosyl_hydrolase_5"/>
</dbReference>
<feature type="chain" id="PRO_5045548427" evidence="8">
    <location>
        <begin position="23"/>
        <end position="398"/>
    </location>
</feature>
<dbReference type="InterPro" id="IPR001547">
    <property type="entry name" value="Glyco_hydro_5"/>
</dbReference>
<comment type="similarity">
    <text evidence="1 7">Belongs to the glycosyl hydrolase 5 (cellulase A) family.</text>
</comment>
<dbReference type="Gene3D" id="3.20.20.80">
    <property type="entry name" value="Glycosidases"/>
    <property type="match status" value="1"/>
</dbReference>
<evidence type="ECO:0000259" key="9">
    <source>
        <dbReference type="Pfam" id="PF00150"/>
    </source>
</evidence>
<dbReference type="Proteomes" id="UP000027600">
    <property type="component" value="Chromosome I"/>
</dbReference>
<evidence type="ECO:0000256" key="4">
    <source>
        <dbReference type="ARBA" id="ARBA00023277"/>
    </source>
</evidence>
<evidence type="ECO:0000256" key="7">
    <source>
        <dbReference type="RuleBase" id="RU361153"/>
    </source>
</evidence>
<evidence type="ECO:0000256" key="8">
    <source>
        <dbReference type="SAM" id="SignalP"/>
    </source>
</evidence>
<evidence type="ECO:0000256" key="5">
    <source>
        <dbReference type="ARBA" id="ARBA00023295"/>
    </source>
</evidence>
<keyword evidence="2 7" id="KW-0378">Hydrolase</keyword>
<reference evidence="10 11" key="1">
    <citation type="journal article" date="2014" name="Int. J. Syst. Evol. Microbiol.">
        <title>Complete genome of a new Firmicutes species belonging to the dominant human colonic microbiota ('Ruminococcus bicirculans') reveals two chromosomes and a selective capacity to utilize plant glucans.</title>
        <authorList>
            <consortium name="NISC Comparative Sequencing Program"/>
            <person name="Wegmann U."/>
            <person name="Louis P."/>
            <person name="Goesmann A."/>
            <person name="Henrissat B."/>
            <person name="Duncan S.H."/>
            <person name="Flint H.J."/>
        </authorList>
    </citation>
    <scope>NUCLEOTIDE SEQUENCE [LARGE SCALE GENOMIC DNA]</scope>
    <source>
        <strain evidence="10 11">80/3</strain>
    </source>
</reference>
<proteinExistence type="inferred from homology"/>
<evidence type="ECO:0000256" key="2">
    <source>
        <dbReference type="ARBA" id="ARBA00022801"/>
    </source>
</evidence>
<dbReference type="GO" id="GO:0016787">
    <property type="term" value="F:hydrolase activity"/>
    <property type="evidence" value="ECO:0007669"/>
    <property type="project" value="UniProtKB-KW"/>
</dbReference>
<sequence>MIKMKRIFAAASAVVMAAGVFASCGNTDSSSKAENVGSSHVTEKGEMRDISSMDLVKEMNLCWNLGNSLDVCNADRDGDGQVDENSEKVDETLWGNVKTTPEIFDQLKKDGFNAVRIPITWRDHLSDDYTIDEDWMNRVEEVVDYAYDRDFYVIINVHHDGGGDPDFGAWIRTEAEADYENFSKKYNKIWTQIAKRFENYSDKLIFESMNEVGFDDMGTNQAYELLNKINQDFVDLIRKQGGNNPKRHLLIAGYWTDVEKTCSKLFKMPDDPENRCIVSVHYYTPWEFCVCTNQYNWGTEPEIKTMVNNVNKLKTTFVDNGIPVIVGEYGNCKGNDEVDRVFFDEYFTKLTHDIGIPAFLWDDGGVFDRTDLTWQEEGLLDALHRAVSGEEYIVERIK</sequence>
<dbReference type="PANTHER" id="PTHR31297">
    <property type="entry name" value="GLUCAN ENDO-1,6-BETA-GLUCOSIDASE B"/>
    <property type="match status" value="1"/>
</dbReference>
<evidence type="ECO:0000256" key="6">
    <source>
        <dbReference type="ARBA" id="ARBA00023326"/>
    </source>
</evidence>
<keyword evidence="4" id="KW-0119">Carbohydrate metabolism</keyword>
<keyword evidence="6" id="KW-0624">Polysaccharide degradation</keyword>
<evidence type="ECO:0000256" key="1">
    <source>
        <dbReference type="ARBA" id="ARBA00005641"/>
    </source>
</evidence>
<feature type="signal peptide" evidence="8">
    <location>
        <begin position="1"/>
        <end position="22"/>
    </location>
</feature>
<keyword evidence="11" id="KW-1185">Reference proteome</keyword>
<keyword evidence="8" id="KW-0732">Signal</keyword>
<dbReference type="RefSeq" id="WP_051706761.1">
    <property type="nucleotide sequence ID" value="NZ_CAKVXH010000002.1"/>
</dbReference>
<dbReference type="PROSITE" id="PS51257">
    <property type="entry name" value="PROKAR_LIPOPROTEIN"/>
    <property type="match status" value="1"/>
</dbReference>
<dbReference type="PANTHER" id="PTHR31297:SF41">
    <property type="entry name" value="ENDOGLUCANASE, PUTATIVE (AFU_ORTHOLOGUE AFUA_5G01830)-RELATED"/>
    <property type="match status" value="1"/>
</dbReference>
<evidence type="ECO:0000256" key="3">
    <source>
        <dbReference type="ARBA" id="ARBA00023001"/>
    </source>
</evidence>
<keyword evidence="5 7" id="KW-0326">Glycosidase</keyword>
<gene>
    <name evidence="10" type="ORF">RBI_I01961</name>
</gene>
<dbReference type="Pfam" id="PF00150">
    <property type="entry name" value="Cellulase"/>
    <property type="match status" value="1"/>
</dbReference>
<evidence type="ECO:0000313" key="10">
    <source>
        <dbReference type="EMBL" id="CCO05659.1"/>
    </source>
</evidence>
<dbReference type="EMBL" id="HF545616">
    <property type="protein sequence ID" value="CCO05659.1"/>
    <property type="molecule type" value="Genomic_DNA"/>
</dbReference>
<evidence type="ECO:0000313" key="11">
    <source>
        <dbReference type="Proteomes" id="UP000027600"/>
    </source>
</evidence>
<feature type="domain" description="Glycoside hydrolase family 5" evidence="9">
    <location>
        <begin position="91"/>
        <end position="362"/>
    </location>
</feature>
<dbReference type="SUPFAM" id="SSF51445">
    <property type="entry name" value="(Trans)glycosidases"/>
    <property type="match status" value="1"/>
</dbReference>
<dbReference type="InterPro" id="IPR017853">
    <property type="entry name" value="GH"/>
</dbReference>
<name>A0ABP1WP27_9FIRM</name>